<dbReference type="GO" id="GO:0000287">
    <property type="term" value="F:magnesium ion binding"/>
    <property type="evidence" value="ECO:0007669"/>
    <property type="project" value="UniProtKB-UniRule"/>
</dbReference>
<evidence type="ECO:0000256" key="5">
    <source>
        <dbReference type="ARBA" id="ARBA00022723"/>
    </source>
</evidence>
<evidence type="ECO:0000313" key="14">
    <source>
        <dbReference type="Proteomes" id="UP000201613"/>
    </source>
</evidence>
<comment type="function">
    <text evidence="10 11">Catalyzes the acyloin condensation reaction between C atoms 2 and 3 of pyruvate and glyceraldehyde 3-phosphate to yield 1-deoxy-D-xylulose-5-phosphate (DXP).</text>
</comment>
<feature type="binding site" evidence="11">
    <location>
        <position position="293"/>
    </location>
    <ligand>
        <name>thiamine diphosphate</name>
        <dbReference type="ChEBI" id="CHEBI:58937"/>
    </ligand>
</feature>
<evidence type="ECO:0000256" key="10">
    <source>
        <dbReference type="ARBA" id="ARBA00055605"/>
    </source>
</evidence>
<dbReference type="Pfam" id="PF02779">
    <property type="entry name" value="Transket_pyr"/>
    <property type="match status" value="1"/>
</dbReference>
<dbReference type="InterPro" id="IPR005475">
    <property type="entry name" value="Transketolase-like_Pyr-bd"/>
</dbReference>
<evidence type="ECO:0000256" key="7">
    <source>
        <dbReference type="ARBA" id="ARBA00022977"/>
    </source>
</evidence>
<dbReference type="FunFam" id="3.40.50.970:FF:000005">
    <property type="entry name" value="1-deoxy-D-xylulose-5-phosphate synthase"/>
    <property type="match status" value="1"/>
</dbReference>
<protein>
    <recommendedName>
        <fullName evidence="11">1-deoxy-D-xylulose-5-phosphate synthase</fullName>
        <ecNumber evidence="11">2.2.1.7</ecNumber>
    </recommendedName>
    <alternativeName>
        <fullName evidence="11">1-deoxyxylulose-5-phosphate synthase</fullName>
        <shortName evidence="11">DXP synthase</shortName>
        <shortName evidence="11">DXPS</shortName>
    </alternativeName>
</protein>
<dbReference type="InterPro" id="IPR029061">
    <property type="entry name" value="THDP-binding"/>
</dbReference>
<gene>
    <name evidence="13" type="primary">dxs_2</name>
    <name evidence="11" type="synonym">dxs</name>
    <name evidence="13" type="ORF">LOM8899_02415</name>
</gene>
<dbReference type="CDD" id="cd07033">
    <property type="entry name" value="TPP_PYR_DXS_TK_like"/>
    <property type="match status" value="1"/>
</dbReference>
<keyword evidence="4 11" id="KW-0808">Transferase</keyword>
<dbReference type="RefSeq" id="WP_093992462.1">
    <property type="nucleotide sequence ID" value="NZ_FXZK01000004.1"/>
</dbReference>
<dbReference type="SMART" id="SM00861">
    <property type="entry name" value="Transket_pyr"/>
    <property type="match status" value="1"/>
</dbReference>
<feature type="domain" description="Transketolase-like pyrimidine-binding" evidence="12">
    <location>
        <begin position="324"/>
        <end position="489"/>
    </location>
</feature>
<feature type="binding site" evidence="11">
    <location>
        <position position="375"/>
    </location>
    <ligand>
        <name>thiamine diphosphate</name>
        <dbReference type="ChEBI" id="CHEBI:58937"/>
    </ligand>
</feature>
<keyword evidence="9 11" id="KW-0414">Isoprene biosynthesis</keyword>
<dbReference type="PANTHER" id="PTHR43322:SF5">
    <property type="entry name" value="1-DEOXY-D-XYLULOSE-5-PHOSPHATE SYNTHASE, CHLOROPLASTIC"/>
    <property type="match status" value="1"/>
</dbReference>
<dbReference type="AlphaFoldDB" id="A0A238LFS5"/>
<evidence type="ECO:0000256" key="3">
    <source>
        <dbReference type="ARBA" id="ARBA00011738"/>
    </source>
</evidence>
<dbReference type="GO" id="GO:0009228">
    <property type="term" value="P:thiamine biosynthetic process"/>
    <property type="evidence" value="ECO:0007669"/>
    <property type="project" value="UniProtKB-UniRule"/>
</dbReference>
<dbReference type="SUPFAM" id="SSF52922">
    <property type="entry name" value="TK C-terminal domain-like"/>
    <property type="match status" value="1"/>
</dbReference>
<evidence type="ECO:0000256" key="4">
    <source>
        <dbReference type="ARBA" id="ARBA00022679"/>
    </source>
</evidence>
<evidence type="ECO:0000256" key="2">
    <source>
        <dbReference type="ARBA" id="ARBA00011081"/>
    </source>
</evidence>
<evidence type="ECO:0000256" key="1">
    <source>
        <dbReference type="ARBA" id="ARBA00004980"/>
    </source>
</evidence>
<dbReference type="UniPathway" id="UPA00064">
    <property type="reaction ID" value="UER00091"/>
</dbReference>
<dbReference type="InterPro" id="IPR005477">
    <property type="entry name" value="Dxylulose-5-P_synthase"/>
</dbReference>
<feature type="binding site" evidence="11">
    <location>
        <position position="184"/>
    </location>
    <ligand>
        <name>thiamine diphosphate</name>
        <dbReference type="ChEBI" id="CHEBI:58937"/>
    </ligand>
</feature>
<comment type="pathway">
    <text evidence="1 11">Metabolic intermediate biosynthesis; 1-deoxy-D-xylulose 5-phosphate biosynthesis; 1-deoxy-D-xylulose 5-phosphate from D-glyceraldehyde 3-phosphate and pyruvate: step 1/1.</text>
</comment>
<dbReference type="Gene3D" id="3.40.50.920">
    <property type="match status" value="1"/>
</dbReference>
<dbReference type="NCBIfam" id="TIGR00204">
    <property type="entry name" value="dxs"/>
    <property type="match status" value="1"/>
</dbReference>
<evidence type="ECO:0000256" key="6">
    <source>
        <dbReference type="ARBA" id="ARBA00022842"/>
    </source>
</evidence>
<dbReference type="Gene3D" id="3.40.50.970">
    <property type="match status" value="2"/>
</dbReference>
<keyword evidence="7 11" id="KW-0784">Thiamine biosynthesis</keyword>
<name>A0A238LFS5_9RHOB</name>
<comment type="subunit">
    <text evidence="3 11">Homodimer.</text>
</comment>
<dbReference type="GO" id="GO:0008661">
    <property type="term" value="F:1-deoxy-D-xylulose-5-phosphate synthase activity"/>
    <property type="evidence" value="ECO:0007669"/>
    <property type="project" value="UniProtKB-UniRule"/>
</dbReference>
<evidence type="ECO:0000256" key="8">
    <source>
        <dbReference type="ARBA" id="ARBA00023052"/>
    </source>
</evidence>
<dbReference type="OrthoDB" id="9803371at2"/>
<comment type="similarity">
    <text evidence="2 11">Belongs to the transketolase family. DXPS subfamily.</text>
</comment>
<feature type="binding site" evidence="11">
    <location>
        <begin position="120"/>
        <end position="122"/>
    </location>
    <ligand>
        <name>thiamine diphosphate</name>
        <dbReference type="ChEBI" id="CHEBI:58937"/>
    </ligand>
</feature>
<dbReference type="GO" id="GO:0019288">
    <property type="term" value="P:isopentenyl diphosphate biosynthetic process, methylerythritol 4-phosphate pathway"/>
    <property type="evidence" value="ECO:0007669"/>
    <property type="project" value="UniProtKB-ARBA"/>
</dbReference>
<keyword evidence="8 11" id="KW-0786">Thiamine pyrophosphate</keyword>
<dbReference type="Pfam" id="PF13292">
    <property type="entry name" value="DXP_synthase_N"/>
    <property type="match status" value="1"/>
</dbReference>
<dbReference type="GO" id="GO:0016114">
    <property type="term" value="P:terpenoid biosynthetic process"/>
    <property type="evidence" value="ECO:0007669"/>
    <property type="project" value="UniProtKB-UniRule"/>
</dbReference>
<keyword evidence="5 11" id="KW-0479">Metal-binding</keyword>
<evidence type="ECO:0000313" key="13">
    <source>
        <dbReference type="EMBL" id="SMY08265.1"/>
    </source>
</evidence>
<keyword evidence="14" id="KW-1185">Reference proteome</keyword>
<comment type="cofactor">
    <cofactor evidence="11">
        <name>Mg(2+)</name>
        <dbReference type="ChEBI" id="CHEBI:18420"/>
    </cofactor>
    <text evidence="11">Binds 1 Mg(2+) ion per subunit.</text>
</comment>
<sequence length="645" mass="68497">MTNRPETPLLDQVKVPADMKRLSDAELVRLADELRAETISAVSETGGHLGAGLGVVELTVALHAVFDAPKDRIIWDVSHQCYPHKILTGRRDRIRTLRTKGGLSGFTKRSESPYDPFGAAHSSTSISAALGFAVARDLGGAPEHGLGDAIAVIGDGAMSAGMAYEAMNNAGHLKKRLIVILNDNEMSIAPPVGAMSAYLSKLYAGAPFQELKAAAKGAVSFLPPPLREGAHRAKEMLKHMTVGGTLFEELGFSYLGPIDGHDMEQLLAVLRTVKSRATGPILIHAITKKGKGYAPAEEASDKGHATAKFDMVTGKQAKAKSNAPSYTSVFANALLDHAAKDSRICAVTAAMPDGTGLSKFMERYASRCFDVGIAEQHAVTFAAGLAAGGLRPFCALYSTFLQRGYDQVVHDVAIQRLPVRFAIDRAGLVGADGSTHAGSFDVAFLANLPGFVVMAASDEAELIRMVATAAAHDSGPIAFRFPRGEGVGVEMPNDVKPLEIGKGRMIQEGKGVAILSFGTRLQEVMLACEALQARGITPTVADARFAKPLDRDLILRLAETHDALITVEEGAVGGFGSHVAQLLGDEGVFDHGLKYRSMVLPDIFIDQASPKDMYDVAGMNAEHIEAKVLNVMGVDVLPARAESRN</sequence>
<feature type="binding site" evidence="11">
    <location>
        <position position="184"/>
    </location>
    <ligand>
        <name>Mg(2+)</name>
        <dbReference type="ChEBI" id="CHEBI:18420"/>
    </ligand>
</feature>
<dbReference type="CDD" id="cd02007">
    <property type="entry name" value="TPP_DXS"/>
    <property type="match status" value="1"/>
</dbReference>
<dbReference type="NCBIfam" id="NF003933">
    <property type="entry name" value="PRK05444.2-2"/>
    <property type="match status" value="1"/>
</dbReference>
<proteinExistence type="inferred from homology"/>
<dbReference type="InterPro" id="IPR033248">
    <property type="entry name" value="Transketolase_C"/>
</dbReference>
<dbReference type="EMBL" id="FXZK01000004">
    <property type="protein sequence ID" value="SMY08265.1"/>
    <property type="molecule type" value="Genomic_DNA"/>
</dbReference>
<feature type="binding site" evidence="11">
    <location>
        <position position="155"/>
    </location>
    <ligand>
        <name>Mg(2+)</name>
        <dbReference type="ChEBI" id="CHEBI:18420"/>
    </ligand>
</feature>
<dbReference type="SUPFAM" id="SSF52518">
    <property type="entry name" value="Thiamin diphosphate-binding fold (THDP-binding)"/>
    <property type="match status" value="2"/>
</dbReference>
<evidence type="ECO:0000259" key="12">
    <source>
        <dbReference type="SMART" id="SM00861"/>
    </source>
</evidence>
<feature type="binding site" evidence="11">
    <location>
        <position position="79"/>
    </location>
    <ligand>
        <name>thiamine diphosphate</name>
        <dbReference type="ChEBI" id="CHEBI:58937"/>
    </ligand>
</feature>
<dbReference type="GO" id="GO:0030976">
    <property type="term" value="F:thiamine pyrophosphate binding"/>
    <property type="evidence" value="ECO:0007669"/>
    <property type="project" value="UniProtKB-UniRule"/>
</dbReference>
<evidence type="ECO:0000256" key="9">
    <source>
        <dbReference type="ARBA" id="ARBA00023229"/>
    </source>
</evidence>
<dbReference type="HAMAP" id="MF_00315">
    <property type="entry name" value="DXP_synth"/>
    <property type="match status" value="1"/>
</dbReference>
<comment type="cofactor">
    <cofactor evidence="11">
        <name>thiamine diphosphate</name>
        <dbReference type="ChEBI" id="CHEBI:58937"/>
    </cofactor>
    <text evidence="11">Binds 1 thiamine pyrophosphate per subunit.</text>
</comment>
<keyword evidence="6 11" id="KW-0460">Magnesium</keyword>
<dbReference type="PROSITE" id="PS00801">
    <property type="entry name" value="TRANSKETOLASE_1"/>
    <property type="match status" value="1"/>
</dbReference>
<comment type="catalytic activity">
    <reaction evidence="11">
        <text>D-glyceraldehyde 3-phosphate + pyruvate + H(+) = 1-deoxy-D-xylulose 5-phosphate + CO2</text>
        <dbReference type="Rhea" id="RHEA:12605"/>
        <dbReference type="ChEBI" id="CHEBI:15361"/>
        <dbReference type="ChEBI" id="CHEBI:15378"/>
        <dbReference type="ChEBI" id="CHEBI:16526"/>
        <dbReference type="ChEBI" id="CHEBI:57792"/>
        <dbReference type="ChEBI" id="CHEBI:59776"/>
        <dbReference type="EC" id="2.2.1.7"/>
    </reaction>
</comment>
<dbReference type="Pfam" id="PF02780">
    <property type="entry name" value="Transketolase_C"/>
    <property type="match status" value="1"/>
</dbReference>
<dbReference type="Proteomes" id="UP000201613">
    <property type="component" value="Unassembled WGS sequence"/>
</dbReference>
<organism evidence="13 14">
    <name type="scientific">Flavimaricola marinus</name>
    <dbReference type="NCBI Taxonomy" id="1819565"/>
    <lineage>
        <taxon>Bacteria</taxon>
        <taxon>Pseudomonadati</taxon>
        <taxon>Pseudomonadota</taxon>
        <taxon>Alphaproteobacteria</taxon>
        <taxon>Rhodobacterales</taxon>
        <taxon>Paracoccaceae</taxon>
        <taxon>Flavimaricola</taxon>
    </lineage>
</organism>
<reference evidence="13 14" key="1">
    <citation type="submission" date="2017-05" db="EMBL/GenBank/DDBJ databases">
        <authorList>
            <person name="Song R."/>
            <person name="Chenine A.L."/>
            <person name="Ruprecht R.M."/>
        </authorList>
    </citation>
    <scope>NUCLEOTIDE SEQUENCE [LARGE SCALE GENOMIC DNA]</scope>
    <source>
        <strain evidence="13 14">CECT 8899</strain>
    </source>
</reference>
<feature type="binding site" evidence="11">
    <location>
        <begin position="156"/>
        <end position="157"/>
    </location>
    <ligand>
        <name>thiamine diphosphate</name>
        <dbReference type="ChEBI" id="CHEBI:58937"/>
    </ligand>
</feature>
<accession>A0A238LFS5</accession>
<evidence type="ECO:0000256" key="11">
    <source>
        <dbReference type="HAMAP-Rule" id="MF_00315"/>
    </source>
</evidence>
<dbReference type="FunFam" id="3.40.50.920:FF:000002">
    <property type="entry name" value="1-deoxy-D-xylulose-5-phosphate synthase"/>
    <property type="match status" value="1"/>
</dbReference>
<dbReference type="InterPro" id="IPR009014">
    <property type="entry name" value="Transketo_C/PFOR_II"/>
</dbReference>
<dbReference type="InterPro" id="IPR049557">
    <property type="entry name" value="Transketolase_CS"/>
</dbReference>
<dbReference type="PANTHER" id="PTHR43322">
    <property type="entry name" value="1-D-DEOXYXYLULOSE 5-PHOSPHATE SYNTHASE-RELATED"/>
    <property type="match status" value="1"/>
</dbReference>
<dbReference type="EC" id="2.2.1.7" evidence="11"/>